<evidence type="ECO:0000256" key="7">
    <source>
        <dbReference type="SAM" id="MobiDB-lite"/>
    </source>
</evidence>
<dbReference type="EMBL" id="JBHMAJ010000006">
    <property type="protein sequence ID" value="MFB9824138.1"/>
    <property type="molecule type" value="Genomic_DNA"/>
</dbReference>
<keyword evidence="10" id="KW-1185">Reference proteome</keyword>
<evidence type="ECO:0000256" key="2">
    <source>
        <dbReference type="ARBA" id="ARBA00022603"/>
    </source>
</evidence>
<dbReference type="SUPFAM" id="SSF46767">
    <property type="entry name" value="Methylated DNA-protein cysteine methyltransferase, C-terminal domain"/>
    <property type="match status" value="1"/>
</dbReference>
<feature type="region of interest" description="Disordered" evidence="7">
    <location>
        <begin position="136"/>
        <end position="170"/>
    </location>
</feature>
<feature type="domain" description="Methylated-DNA-[protein]-cysteine S-methyltransferase DNA binding" evidence="8">
    <location>
        <begin position="62"/>
        <end position="139"/>
    </location>
</feature>
<keyword evidence="5" id="KW-0234">DNA repair</keyword>
<dbReference type="InterPro" id="IPR036388">
    <property type="entry name" value="WH-like_DNA-bd_sf"/>
</dbReference>
<dbReference type="PANTHER" id="PTHR10815:SF13">
    <property type="entry name" value="METHYLATED-DNA--PROTEIN-CYSTEINE METHYLTRANSFERASE"/>
    <property type="match status" value="1"/>
</dbReference>
<keyword evidence="2 9" id="KW-0489">Methyltransferase</keyword>
<dbReference type="GO" id="GO:0006281">
    <property type="term" value="P:DNA repair"/>
    <property type="evidence" value="ECO:0007669"/>
    <property type="project" value="UniProtKB-KW"/>
</dbReference>
<keyword evidence="3 9" id="KW-0808">Transferase</keyword>
<dbReference type="Proteomes" id="UP001589595">
    <property type="component" value="Unassembled WGS sequence"/>
</dbReference>
<dbReference type="NCBIfam" id="TIGR00589">
    <property type="entry name" value="ogt"/>
    <property type="match status" value="1"/>
</dbReference>
<feature type="compositionally biased region" description="Acidic residues" evidence="7">
    <location>
        <begin position="152"/>
        <end position="164"/>
    </location>
</feature>
<dbReference type="InterPro" id="IPR014048">
    <property type="entry name" value="MethylDNA_cys_MeTrfase_DNA-bd"/>
</dbReference>
<evidence type="ECO:0000259" key="8">
    <source>
        <dbReference type="Pfam" id="PF01035"/>
    </source>
</evidence>
<accession>A0ABD5MJY1</accession>
<dbReference type="AlphaFoldDB" id="A0ABD5MJY1"/>
<dbReference type="PROSITE" id="PS00374">
    <property type="entry name" value="MGMT"/>
    <property type="match status" value="1"/>
</dbReference>
<name>A0ABD5MJY1_9EURY</name>
<dbReference type="EC" id="2.1.1.63" evidence="9"/>
<comment type="catalytic activity">
    <reaction evidence="6">
        <text>a 6-O-methyl-2'-deoxyguanosine in DNA + L-cysteinyl-[protein] = S-methyl-L-cysteinyl-[protein] + a 2'-deoxyguanosine in DNA</text>
        <dbReference type="Rhea" id="RHEA:24000"/>
        <dbReference type="Rhea" id="RHEA-COMP:10131"/>
        <dbReference type="Rhea" id="RHEA-COMP:10132"/>
        <dbReference type="Rhea" id="RHEA-COMP:11367"/>
        <dbReference type="Rhea" id="RHEA-COMP:11368"/>
        <dbReference type="ChEBI" id="CHEBI:29950"/>
        <dbReference type="ChEBI" id="CHEBI:82612"/>
        <dbReference type="ChEBI" id="CHEBI:85445"/>
        <dbReference type="ChEBI" id="CHEBI:85448"/>
        <dbReference type="EC" id="2.1.1.63"/>
    </reaction>
</comment>
<dbReference type="GO" id="GO:0032259">
    <property type="term" value="P:methylation"/>
    <property type="evidence" value="ECO:0007669"/>
    <property type="project" value="UniProtKB-KW"/>
</dbReference>
<protein>
    <submittedName>
        <fullName evidence="9">Methylated-DNA--[protein]-cysteine S-methyltransferase</fullName>
        <ecNumber evidence="9">2.1.1.63</ecNumber>
    </submittedName>
</protein>
<dbReference type="InterPro" id="IPR001497">
    <property type="entry name" value="MethylDNA_cys_MeTrfase_AS"/>
</dbReference>
<dbReference type="Pfam" id="PF01035">
    <property type="entry name" value="DNA_binding_1"/>
    <property type="match status" value="1"/>
</dbReference>
<sequence length="170" mass="17846">MDPTAKRAEYDDPVTVAVPGGRLTLDASYVDAEAEEIRGQAREYREGTRTAFDLDVRYPDGFTGRVMGAMAAIPYGETRTYGDLADDLDNAPQPVGAACGRNPVPLVVPCHRVVAADGLGGFSADGGPELKRHLLDHERSDSVQVTLGDADTGVDADTDVDGGGDADAQP</sequence>
<keyword evidence="4" id="KW-0227">DNA damage</keyword>
<comment type="caution">
    <text evidence="9">The sequence shown here is derived from an EMBL/GenBank/DDBJ whole genome shotgun (WGS) entry which is preliminary data.</text>
</comment>
<dbReference type="CDD" id="cd06445">
    <property type="entry name" value="ATase"/>
    <property type="match status" value="1"/>
</dbReference>
<evidence type="ECO:0000256" key="5">
    <source>
        <dbReference type="ARBA" id="ARBA00023204"/>
    </source>
</evidence>
<evidence type="ECO:0000313" key="10">
    <source>
        <dbReference type="Proteomes" id="UP001589595"/>
    </source>
</evidence>
<evidence type="ECO:0000313" key="9">
    <source>
        <dbReference type="EMBL" id="MFB9824138.1"/>
    </source>
</evidence>
<dbReference type="GeneID" id="67210030"/>
<comment type="catalytic activity">
    <reaction evidence="1">
        <text>a 4-O-methyl-thymidine in DNA + L-cysteinyl-[protein] = a thymidine in DNA + S-methyl-L-cysteinyl-[protein]</text>
        <dbReference type="Rhea" id="RHEA:53428"/>
        <dbReference type="Rhea" id="RHEA-COMP:10131"/>
        <dbReference type="Rhea" id="RHEA-COMP:10132"/>
        <dbReference type="Rhea" id="RHEA-COMP:13555"/>
        <dbReference type="Rhea" id="RHEA-COMP:13556"/>
        <dbReference type="ChEBI" id="CHEBI:29950"/>
        <dbReference type="ChEBI" id="CHEBI:82612"/>
        <dbReference type="ChEBI" id="CHEBI:137386"/>
        <dbReference type="ChEBI" id="CHEBI:137387"/>
        <dbReference type="EC" id="2.1.1.63"/>
    </reaction>
</comment>
<evidence type="ECO:0000256" key="6">
    <source>
        <dbReference type="ARBA" id="ARBA00049348"/>
    </source>
</evidence>
<dbReference type="RefSeq" id="WP_222922694.1">
    <property type="nucleotide sequence ID" value="NZ_CP082286.1"/>
</dbReference>
<dbReference type="PANTHER" id="PTHR10815">
    <property type="entry name" value="METHYLATED-DNA--PROTEIN-CYSTEINE METHYLTRANSFERASE"/>
    <property type="match status" value="1"/>
</dbReference>
<evidence type="ECO:0000256" key="3">
    <source>
        <dbReference type="ARBA" id="ARBA00022679"/>
    </source>
</evidence>
<evidence type="ECO:0000256" key="1">
    <source>
        <dbReference type="ARBA" id="ARBA00001286"/>
    </source>
</evidence>
<gene>
    <name evidence="9" type="ORF">ACFFOL_08130</name>
</gene>
<organism evidence="9 10">
    <name type="scientific">Halobaculum roseum</name>
    <dbReference type="NCBI Taxonomy" id="2175149"/>
    <lineage>
        <taxon>Archaea</taxon>
        <taxon>Methanobacteriati</taxon>
        <taxon>Methanobacteriota</taxon>
        <taxon>Stenosarchaea group</taxon>
        <taxon>Halobacteria</taxon>
        <taxon>Halobacteriales</taxon>
        <taxon>Haloferacaceae</taxon>
        <taxon>Halobaculum</taxon>
    </lineage>
</organism>
<dbReference type="InterPro" id="IPR036217">
    <property type="entry name" value="MethylDNA_cys_MeTrfase_DNAb"/>
</dbReference>
<dbReference type="GO" id="GO:0003908">
    <property type="term" value="F:methylated-DNA-[protein]-cysteine S-methyltransferase activity"/>
    <property type="evidence" value="ECO:0007669"/>
    <property type="project" value="UniProtKB-EC"/>
</dbReference>
<proteinExistence type="predicted"/>
<evidence type="ECO:0000256" key="4">
    <source>
        <dbReference type="ARBA" id="ARBA00022763"/>
    </source>
</evidence>
<reference evidence="9" key="1">
    <citation type="submission" date="2024-09" db="EMBL/GenBank/DDBJ databases">
        <authorList>
            <person name="Sun Q."/>
        </authorList>
    </citation>
    <scope>NUCLEOTIDE SEQUENCE [LARGE SCALE GENOMIC DNA]</scope>
    <source>
        <strain evidence="9">JCM 31273</strain>
    </source>
</reference>
<dbReference type="Gene3D" id="1.10.10.10">
    <property type="entry name" value="Winged helix-like DNA-binding domain superfamily/Winged helix DNA-binding domain"/>
    <property type="match status" value="1"/>
</dbReference>